<evidence type="ECO:0000313" key="19">
    <source>
        <dbReference type="RefSeq" id="XP_017890648.2"/>
    </source>
</evidence>
<feature type="region of interest" description="Disordered" evidence="16">
    <location>
        <begin position="782"/>
        <end position="810"/>
    </location>
</feature>
<dbReference type="InterPro" id="IPR002562">
    <property type="entry name" value="3'-5'_exonuclease_dom"/>
</dbReference>
<dbReference type="CTD" id="41798"/>
<evidence type="ECO:0000256" key="6">
    <source>
        <dbReference type="ARBA" id="ARBA00022525"/>
    </source>
</evidence>
<dbReference type="GO" id="GO:0008970">
    <property type="term" value="F:phospholipase A1 activity"/>
    <property type="evidence" value="ECO:0007669"/>
    <property type="project" value="UniProtKB-EC"/>
</dbReference>
<evidence type="ECO:0000256" key="5">
    <source>
        <dbReference type="ARBA" id="ARBA00013179"/>
    </source>
</evidence>
<dbReference type="InterPro" id="IPR002121">
    <property type="entry name" value="HRDC_dom"/>
</dbReference>
<evidence type="ECO:0000256" key="11">
    <source>
        <dbReference type="ARBA" id="ARBA00022839"/>
    </source>
</evidence>
<keyword evidence="7" id="KW-0698">rRNA processing</keyword>
<dbReference type="GO" id="GO:0071036">
    <property type="term" value="P:nuclear polyadenylation-dependent snoRNA catabolic process"/>
    <property type="evidence" value="ECO:0007669"/>
    <property type="project" value="TreeGrafter"/>
</dbReference>
<dbReference type="SUPFAM" id="SSF53098">
    <property type="entry name" value="Ribonuclease H-like"/>
    <property type="match status" value="1"/>
</dbReference>
<dbReference type="InterPro" id="IPR012588">
    <property type="entry name" value="Exosome-assoc_fac_Rrp6_N"/>
</dbReference>
<dbReference type="PANTHER" id="PTHR12124:SF47">
    <property type="entry name" value="EXOSOME COMPONENT 10"/>
    <property type="match status" value="1"/>
</dbReference>
<dbReference type="GO" id="GO:0071040">
    <property type="term" value="P:nuclear polyadenylation-dependent antisense transcript catabolic process"/>
    <property type="evidence" value="ECO:0007669"/>
    <property type="project" value="TreeGrafter"/>
</dbReference>
<evidence type="ECO:0000256" key="3">
    <source>
        <dbReference type="ARBA" id="ARBA00004613"/>
    </source>
</evidence>
<dbReference type="PRINTS" id="PR00821">
    <property type="entry name" value="TAGLIPASE"/>
</dbReference>
<feature type="compositionally biased region" description="Polar residues" evidence="16">
    <location>
        <begin position="837"/>
        <end position="851"/>
    </location>
</feature>
<keyword evidence="12" id="KW-1015">Disulfide bond</keyword>
<evidence type="ECO:0000256" key="16">
    <source>
        <dbReference type="SAM" id="MobiDB-lite"/>
    </source>
</evidence>
<sequence>MENEDWSGDCQTTENEAQVSDPPEINQVIPGYTNFKDYIQEAYDAIKFGIKAANNLPTGSNFKYYACFPSFLKAKNSNTDLLLNAMQDILGKISVKGSVVNRDIEEKFELLIEANDILQDRANALMDEECGITKKSEVELVVTHAKTQQMNGSWNSKLVSSTSQKTSQDESSICLLAGKNVHRPQLSFKDKIDNSLKPWCPRIKDKPNSRRPLAIYLEEGENGEVFCHPYEHELEMFVIPNDQLEKTKPLMYKPLKDTKLIMIKDPPDIKLLLDDLKEYKEIAVDLEHHSYRSFQGITCLMQISTRDTDYVIDTLSLRSELHELNEIFTKPTILKVLHGADLDIQWLQRDLSLYIVNMFDTHQAAKQLNLPYLSLAYLLKTYCNVDPNKHFQMADWRIRPLPEQLLKYAREDTHYLLYIKDILTNALIDAANGQSNILKAVYDRSTDICKKTYVKPVWTEESFMNMYKKSNRIFNNKQLYALRELHKWRDQTAREEDDSIGYVLPNHMLLNIADTLPREMQGILACCDSIPPLVRQNLLKLHKIILKAREQPLIKTGLEELKQRLTQRNVQTASSKTWTSHDIPSGMEARADLPCLLDNGNKPDSPISLTATEHTVTVFDDSSTSENEDEDRKSTGKKKFVFVSPFERYKRVIPMVAEEESRERERQKQEEERANKLTETESQGEDRELKEKDTELEESKNRVHEHFKKVAKRKLFQTPLSQMEGRKKKRDSNINKQETERYPEQKPLSSIPSLKDVYNESTLRVAGYLTRLDDVADLRSQEGREMSDMRASNDETINPMRSRGKGEKKRVMKQLKQKGMMPSDKFNYNTIDFSSFQGGSKNSINQTNFDQTVKKKKEKSRRRKNRVRLDTKISRKMQLSVIVFVELSLLFVAHSHIVSEEDRNVDKNSSSYISHLTDFIFDLSSDSEVDGKSHQVDCLGLGKTVASALEWFFMSNPNGTNALEMQFLLSSRKQPQRVKVIIGKQFGLEWTDFQIERKTIIIVHGFLSHGQEPWISNLEKAFLRWGDVNVVVVDWSAGGNTWNYYKAAVNTKVVGYQISRFLEHIENATYAGNNSDKIVWGSIYLVGHSLGAHICGFTAKELKKRHSPWKVERITGLDPAQPCFKNADPAVKLAKSDAPFVDVIHTNGKLLHEIGLGLPGPIGHVDFYPNGGKSQPACIKSNSSYFSYLPVPIQVIDKSICSHGLSHHYLIESLVTDVKHNCTFWAHHWDLSYRNLFRAARGTCNRSICSEMGINAINYLQRGTFFVITADSAPFCVNNTRMLDEIIIHLEKEFGDHVDD</sequence>
<dbReference type="EC" id="3.1.1.32" evidence="5"/>
<evidence type="ECO:0000256" key="8">
    <source>
        <dbReference type="ARBA" id="ARBA00022722"/>
    </source>
</evidence>
<comment type="catalytic activity">
    <reaction evidence="1">
        <text>a 1,2-diacyl-sn-glycero-3-phosphocholine + H2O = a 2-acyl-sn-glycero-3-phosphocholine + a fatty acid + H(+)</text>
        <dbReference type="Rhea" id="RHEA:18689"/>
        <dbReference type="ChEBI" id="CHEBI:15377"/>
        <dbReference type="ChEBI" id="CHEBI:15378"/>
        <dbReference type="ChEBI" id="CHEBI:28868"/>
        <dbReference type="ChEBI" id="CHEBI:57643"/>
        <dbReference type="ChEBI" id="CHEBI:57875"/>
        <dbReference type="EC" id="3.1.1.32"/>
    </reaction>
</comment>
<dbReference type="GO" id="GO:0000166">
    <property type="term" value="F:nucleotide binding"/>
    <property type="evidence" value="ECO:0007669"/>
    <property type="project" value="InterPro"/>
</dbReference>
<dbReference type="GO" id="GO:0000175">
    <property type="term" value="F:3'-5'-RNA exonuclease activity"/>
    <property type="evidence" value="ECO:0007669"/>
    <property type="project" value="InterPro"/>
</dbReference>
<dbReference type="Gene3D" id="3.40.50.1820">
    <property type="entry name" value="alpha/beta hydrolase"/>
    <property type="match status" value="1"/>
</dbReference>
<dbReference type="InterPro" id="IPR012337">
    <property type="entry name" value="RNaseH-like_sf"/>
</dbReference>
<dbReference type="GeneID" id="108631318"/>
<comment type="similarity">
    <text evidence="14">Belongs to the exosome component 10/RRP6 family.</text>
</comment>
<dbReference type="Gene3D" id="1.10.150.80">
    <property type="entry name" value="HRDC domain"/>
    <property type="match status" value="1"/>
</dbReference>
<dbReference type="Pfam" id="PF01612">
    <property type="entry name" value="DNA_pol_A_exo1"/>
    <property type="match status" value="1"/>
</dbReference>
<dbReference type="PANTHER" id="PTHR12124">
    <property type="entry name" value="POLYMYOSITIS/SCLERODERMA AUTOANTIGEN-RELATED"/>
    <property type="match status" value="1"/>
</dbReference>
<dbReference type="GO" id="GO:0071038">
    <property type="term" value="P:TRAMP-dependent tRNA surveillance pathway"/>
    <property type="evidence" value="ECO:0007669"/>
    <property type="project" value="TreeGrafter"/>
</dbReference>
<proteinExistence type="inferred from homology"/>
<dbReference type="InterPro" id="IPR049559">
    <property type="entry name" value="Rrp6p-like_exo"/>
</dbReference>
<dbReference type="InterPro" id="IPR029058">
    <property type="entry name" value="AB_hydrolase_fold"/>
</dbReference>
<dbReference type="Pfam" id="PF00570">
    <property type="entry name" value="HRDC"/>
    <property type="match status" value="1"/>
</dbReference>
<evidence type="ECO:0000256" key="2">
    <source>
        <dbReference type="ARBA" id="ARBA00004123"/>
    </source>
</evidence>
<keyword evidence="11" id="KW-0269">Exonuclease</keyword>
<dbReference type="GO" id="GO:0071044">
    <property type="term" value="P:histone mRNA catabolic process"/>
    <property type="evidence" value="ECO:0007669"/>
    <property type="project" value="TreeGrafter"/>
</dbReference>
<feature type="region of interest" description="Disordered" evidence="16">
    <location>
        <begin position="1"/>
        <end position="24"/>
    </location>
</feature>
<keyword evidence="8" id="KW-0540">Nuclease</keyword>
<feature type="compositionally biased region" description="Basic residues" evidence="16">
    <location>
        <begin position="854"/>
        <end position="866"/>
    </location>
</feature>
<keyword evidence="6" id="KW-0964">Secreted</keyword>
<keyword evidence="9" id="KW-0378">Hydrolase</keyword>
<organism evidence="18 19">
    <name type="scientific">Ceratina calcarata</name>
    <dbReference type="NCBI Taxonomy" id="156304"/>
    <lineage>
        <taxon>Eukaryota</taxon>
        <taxon>Metazoa</taxon>
        <taxon>Ecdysozoa</taxon>
        <taxon>Arthropoda</taxon>
        <taxon>Hexapoda</taxon>
        <taxon>Insecta</taxon>
        <taxon>Pterygota</taxon>
        <taxon>Neoptera</taxon>
        <taxon>Endopterygota</taxon>
        <taxon>Hymenoptera</taxon>
        <taxon>Apocrita</taxon>
        <taxon>Aculeata</taxon>
        <taxon>Apoidea</taxon>
        <taxon>Anthophila</taxon>
        <taxon>Apidae</taxon>
        <taxon>Ceratina</taxon>
        <taxon>Zadontomerus</taxon>
    </lineage>
</organism>
<dbReference type="GO" id="GO:0000467">
    <property type="term" value="P:exonucleolytic trimming to generate mature 3'-end of 5.8S rRNA from tricistronic rRNA transcript (SSU-rRNA, 5.8S rRNA, LSU-rRNA)"/>
    <property type="evidence" value="ECO:0007669"/>
    <property type="project" value="InterPro"/>
</dbReference>
<keyword evidence="18" id="KW-1185">Reference proteome</keyword>
<protein>
    <recommendedName>
        <fullName evidence="15">Exosome complex component 10 homolog</fullName>
        <ecNumber evidence="5">3.1.1.32</ecNumber>
    </recommendedName>
</protein>
<comment type="subcellular location">
    <subcellularLocation>
        <location evidence="2">Nucleus</location>
    </subcellularLocation>
    <subcellularLocation>
        <location evidence="3">Secreted</location>
    </subcellularLocation>
</comment>
<evidence type="ECO:0000256" key="15">
    <source>
        <dbReference type="ARBA" id="ARBA00070365"/>
    </source>
</evidence>
<dbReference type="InterPro" id="IPR033906">
    <property type="entry name" value="Lipase_N"/>
</dbReference>
<dbReference type="InterPro" id="IPR036397">
    <property type="entry name" value="RNaseH_sf"/>
</dbReference>
<feature type="region of interest" description="Disordered" evidence="16">
    <location>
        <begin position="837"/>
        <end position="866"/>
    </location>
</feature>
<comment type="similarity">
    <text evidence="4">Belongs to the AB hydrolase superfamily. Lipase family.</text>
</comment>
<dbReference type="SUPFAM" id="SSF53474">
    <property type="entry name" value="alpha/beta-Hydrolases"/>
    <property type="match status" value="1"/>
</dbReference>
<dbReference type="SMART" id="SM00341">
    <property type="entry name" value="HRDC"/>
    <property type="match status" value="1"/>
</dbReference>
<dbReference type="GO" id="GO:0071035">
    <property type="term" value="P:nuclear polyadenylation-dependent rRNA catabolic process"/>
    <property type="evidence" value="ECO:0007669"/>
    <property type="project" value="TreeGrafter"/>
</dbReference>
<dbReference type="SUPFAM" id="SSF47819">
    <property type="entry name" value="HRDC-like"/>
    <property type="match status" value="1"/>
</dbReference>
<dbReference type="GO" id="GO:0000176">
    <property type="term" value="C:nuclear exosome (RNase complex)"/>
    <property type="evidence" value="ECO:0007669"/>
    <property type="project" value="InterPro"/>
</dbReference>
<feature type="compositionally biased region" description="Basic and acidic residues" evidence="16">
    <location>
        <begin position="659"/>
        <end position="704"/>
    </location>
</feature>
<dbReference type="InterPro" id="IPR000734">
    <property type="entry name" value="TAG_lipase"/>
</dbReference>
<keyword evidence="10" id="KW-0271">Exosome</keyword>
<dbReference type="Proteomes" id="UP000694925">
    <property type="component" value="Unplaced"/>
</dbReference>
<evidence type="ECO:0000256" key="4">
    <source>
        <dbReference type="ARBA" id="ARBA00010701"/>
    </source>
</evidence>
<dbReference type="InterPro" id="IPR045092">
    <property type="entry name" value="Rrp6-like"/>
</dbReference>
<feature type="compositionally biased region" description="Polar residues" evidence="16">
    <location>
        <begin position="9"/>
        <end position="18"/>
    </location>
</feature>
<dbReference type="KEGG" id="ccal:108631318"/>
<dbReference type="CDD" id="cd06147">
    <property type="entry name" value="Rrp6p_like_exo"/>
    <property type="match status" value="1"/>
</dbReference>
<feature type="compositionally biased region" description="Basic residues" evidence="16">
    <location>
        <begin position="705"/>
        <end position="715"/>
    </location>
</feature>
<dbReference type="GO" id="GO:0005576">
    <property type="term" value="C:extracellular region"/>
    <property type="evidence" value="ECO:0007669"/>
    <property type="project" value="UniProtKB-SubCell"/>
</dbReference>
<evidence type="ECO:0000259" key="17">
    <source>
        <dbReference type="PROSITE" id="PS50967"/>
    </source>
</evidence>
<dbReference type="Pfam" id="PF08066">
    <property type="entry name" value="PMC2NT"/>
    <property type="match status" value="1"/>
</dbReference>
<dbReference type="PROSITE" id="PS50967">
    <property type="entry name" value="HRDC"/>
    <property type="match status" value="1"/>
</dbReference>
<evidence type="ECO:0000256" key="12">
    <source>
        <dbReference type="ARBA" id="ARBA00023157"/>
    </source>
</evidence>
<dbReference type="Gene3D" id="3.30.420.10">
    <property type="entry name" value="Ribonuclease H-like superfamily/Ribonuclease H"/>
    <property type="match status" value="1"/>
</dbReference>
<feature type="domain" description="HRDC" evidence="17">
    <location>
        <begin position="475"/>
        <end position="555"/>
    </location>
</feature>
<dbReference type="FunFam" id="1.10.150.80:FF:000001">
    <property type="entry name" value="Putative exosome component 10"/>
    <property type="match status" value="1"/>
</dbReference>
<dbReference type="Pfam" id="PF00151">
    <property type="entry name" value="Lipase"/>
    <property type="match status" value="1"/>
</dbReference>
<accession>A0AAJ7JE08</accession>
<dbReference type="FunFam" id="3.30.420.10:FF:000059">
    <property type="entry name" value="Exosome complex exonuclease Rrp6"/>
    <property type="match status" value="1"/>
</dbReference>
<dbReference type="GO" id="GO:0071051">
    <property type="term" value="P:poly(A)-dependent snoRNA 3'-end processing"/>
    <property type="evidence" value="ECO:0007669"/>
    <property type="project" value="TreeGrafter"/>
</dbReference>
<dbReference type="CDD" id="cd00707">
    <property type="entry name" value="Pancreat_lipase_like"/>
    <property type="match status" value="1"/>
</dbReference>
<dbReference type="InterPro" id="IPR044876">
    <property type="entry name" value="HRDC_dom_sf"/>
</dbReference>
<dbReference type="GO" id="GO:0005730">
    <property type="term" value="C:nucleolus"/>
    <property type="evidence" value="ECO:0007669"/>
    <property type="project" value="TreeGrafter"/>
</dbReference>
<evidence type="ECO:0000313" key="18">
    <source>
        <dbReference type="Proteomes" id="UP000694925"/>
    </source>
</evidence>
<dbReference type="GO" id="GO:0071039">
    <property type="term" value="P:nuclear polyadenylation-dependent CUT catabolic process"/>
    <property type="evidence" value="ECO:0007669"/>
    <property type="project" value="TreeGrafter"/>
</dbReference>
<name>A0AAJ7JE08_9HYME</name>
<dbReference type="InterPro" id="IPR013818">
    <property type="entry name" value="Lipase"/>
</dbReference>
<dbReference type="GO" id="GO:0071037">
    <property type="term" value="P:nuclear polyadenylation-dependent snRNA catabolic process"/>
    <property type="evidence" value="ECO:0007669"/>
    <property type="project" value="TreeGrafter"/>
</dbReference>
<feature type="compositionally biased region" description="Basic and acidic residues" evidence="16">
    <location>
        <begin position="731"/>
        <end position="744"/>
    </location>
</feature>
<evidence type="ECO:0000256" key="7">
    <source>
        <dbReference type="ARBA" id="ARBA00022552"/>
    </source>
</evidence>
<evidence type="ECO:0000256" key="13">
    <source>
        <dbReference type="ARBA" id="ARBA00023242"/>
    </source>
</evidence>
<keyword evidence="13" id="KW-0539">Nucleus</keyword>
<dbReference type="InterPro" id="IPR010997">
    <property type="entry name" value="HRDC-like_sf"/>
</dbReference>
<evidence type="ECO:0000256" key="10">
    <source>
        <dbReference type="ARBA" id="ARBA00022835"/>
    </source>
</evidence>
<dbReference type="SMART" id="SM00474">
    <property type="entry name" value="35EXOc"/>
    <property type="match status" value="1"/>
</dbReference>
<evidence type="ECO:0000256" key="1">
    <source>
        <dbReference type="ARBA" id="ARBA00000111"/>
    </source>
</evidence>
<feature type="region of interest" description="Disordered" evidence="16">
    <location>
        <begin position="657"/>
        <end position="750"/>
    </location>
</feature>
<reference evidence="19" key="1">
    <citation type="submission" date="2025-08" db="UniProtKB">
        <authorList>
            <consortium name="RefSeq"/>
        </authorList>
    </citation>
    <scope>IDENTIFICATION</scope>
    <source>
        <tissue evidence="19">Whole body</tissue>
    </source>
</reference>
<evidence type="ECO:0000256" key="14">
    <source>
        <dbReference type="ARBA" id="ARBA00043957"/>
    </source>
</evidence>
<dbReference type="GO" id="GO:0003727">
    <property type="term" value="F:single-stranded RNA binding"/>
    <property type="evidence" value="ECO:0007669"/>
    <property type="project" value="TreeGrafter"/>
</dbReference>
<dbReference type="RefSeq" id="XP_017890648.2">
    <property type="nucleotide sequence ID" value="XM_018035159.2"/>
</dbReference>
<evidence type="ECO:0000256" key="9">
    <source>
        <dbReference type="ARBA" id="ARBA00022801"/>
    </source>
</evidence>
<feature type="compositionally biased region" description="Basic and acidic residues" evidence="16">
    <location>
        <begin position="782"/>
        <end position="793"/>
    </location>
</feature>
<gene>
    <name evidence="19" type="primary">LOC108631318</name>
</gene>
<dbReference type="GO" id="GO:0006629">
    <property type="term" value="P:lipid metabolic process"/>
    <property type="evidence" value="ECO:0007669"/>
    <property type="project" value="InterPro"/>
</dbReference>